<accession>A0A3B0SC60</accession>
<organism evidence="2">
    <name type="scientific">hydrothermal vent metagenome</name>
    <dbReference type="NCBI Taxonomy" id="652676"/>
    <lineage>
        <taxon>unclassified sequences</taxon>
        <taxon>metagenomes</taxon>
        <taxon>ecological metagenomes</taxon>
    </lineage>
</organism>
<gene>
    <name evidence="2" type="ORF">MNBD_ALPHA07-1734</name>
</gene>
<keyword evidence="1" id="KW-1133">Transmembrane helix</keyword>
<feature type="transmembrane region" description="Helical" evidence="1">
    <location>
        <begin position="7"/>
        <end position="27"/>
    </location>
</feature>
<proteinExistence type="predicted"/>
<dbReference type="AlphaFoldDB" id="A0A3B0SC60"/>
<keyword evidence="1" id="KW-0812">Transmembrane</keyword>
<sequence>MLGRSRVFVNIMGSIVAKIGTIMLMWWNYARNTADACGQTAKGLERGGFAGNVISVVAASPQGAGTHSLNRYPSPYGRLCALRRRPPFFRYITKRYVDRLGFSGIGKTGAHGFDRGRGITLNGGITPHNIERATAGCSFLLYFFYRYWRFLPLQPVAKRRWNKSLSVAARVQARRLCRMGMLQRGPLLPIARHIPTAATDATRPIGVFLTKFRPSVAFSYAGPGAMQCAGPCC</sequence>
<evidence type="ECO:0000256" key="1">
    <source>
        <dbReference type="SAM" id="Phobius"/>
    </source>
</evidence>
<name>A0A3B0SC60_9ZZZZ</name>
<protein>
    <submittedName>
        <fullName evidence="2">Uncharacterized protein</fullName>
    </submittedName>
</protein>
<evidence type="ECO:0000313" key="2">
    <source>
        <dbReference type="EMBL" id="VAW01870.1"/>
    </source>
</evidence>
<reference evidence="2" key="1">
    <citation type="submission" date="2018-06" db="EMBL/GenBank/DDBJ databases">
        <authorList>
            <person name="Zhirakovskaya E."/>
        </authorList>
    </citation>
    <scope>NUCLEOTIDE SEQUENCE</scope>
</reference>
<keyword evidence="1" id="KW-0472">Membrane</keyword>
<dbReference type="EMBL" id="UOEG01000233">
    <property type="protein sequence ID" value="VAW01870.1"/>
    <property type="molecule type" value="Genomic_DNA"/>
</dbReference>